<sequence length="582" mass="64986">MQHLPARLLARRNASPFVPSPIYRFVRTLSVSAVPLTPSTATVAATATATTIPKKKQELAAVTALSRAHRLADDILNKERSKVQVRIDTLSEQLKDAKAKNNTESDASSADSKEPNIVALELALRQNKVELGLSIDQNHRIFSSAKVGKLPKSLDEDVFASMTQRRWNRYTRPKLLKSAIQWGLMKDIFPEDFVPTVSLNVNFPNSKWLAPYGQHIDATKSLNAPEIVITRDPNTIKTEYYTLIMTDLDRPNMESKSYEEWCHWLVTDIPVGRRLEIRGGRSPFFNSGKLSHFDASSPMESISKTTQRIARKAARVSIPGTVVFDYVPPHPTFSNPRRVHRYVFTLLKQPSSDPLKLSLSDLKNKADIDRCAMSKLSETEPLSNQFIENDGEKALSVRERFLVAPTMKLAKDYGLTLAGFGFTTSGWNPETSHVFTGLGIHEPVYGKMYASHPKTLASRLNASTEMVSTMTTPIHQLPRTELAKLNAGKRPSFNPNRVVTTGDIQLAKIHKIEAERITTGNEKTSQKAKDTVSQIAPLRKTQRLTELAAAALVRNKASDIASKLRGPITASILNRRNRYENR</sequence>
<name>A0ABQ8EU19_9FUNG</name>
<feature type="coiled-coil region" evidence="1">
    <location>
        <begin position="80"/>
        <end position="107"/>
    </location>
</feature>
<dbReference type="CDD" id="cd00866">
    <property type="entry name" value="PEBP_euk"/>
    <property type="match status" value="1"/>
</dbReference>
<dbReference type="PANTHER" id="PTHR11362:SF82">
    <property type="entry name" value="PHOSPHATIDYLETHANOLAMINE-BINDING PROTEIN 4"/>
    <property type="match status" value="1"/>
</dbReference>
<dbReference type="InterPro" id="IPR008914">
    <property type="entry name" value="PEBP"/>
</dbReference>
<dbReference type="InterPro" id="IPR035810">
    <property type="entry name" value="PEBP_euk"/>
</dbReference>
<comment type="caution">
    <text evidence="2">The sequence shown here is derived from an EMBL/GenBank/DDBJ whole genome shotgun (WGS) entry which is preliminary data.</text>
</comment>
<protein>
    <recommendedName>
        <fullName evidence="4">Phosphatidylethanolamine-binding protein</fullName>
    </recommendedName>
</protein>
<evidence type="ECO:0000313" key="3">
    <source>
        <dbReference type="Proteomes" id="UP001648503"/>
    </source>
</evidence>
<dbReference type="InterPro" id="IPR036610">
    <property type="entry name" value="PEBP-like_sf"/>
</dbReference>
<evidence type="ECO:0000256" key="1">
    <source>
        <dbReference type="SAM" id="Coils"/>
    </source>
</evidence>
<dbReference type="PANTHER" id="PTHR11362">
    <property type="entry name" value="PHOSPHATIDYLETHANOLAMINE-BINDING PROTEIN"/>
    <property type="match status" value="1"/>
</dbReference>
<reference evidence="2 3" key="1">
    <citation type="submission" date="2021-02" db="EMBL/GenBank/DDBJ databases">
        <title>Variation within the Batrachochytrium salamandrivorans European outbreak.</title>
        <authorList>
            <person name="Kelly M."/>
            <person name="Pasmans F."/>
            <person name="Shea T.P."/>
            <person name="Munoz J.F."/>
            <person name="Carranza S."/>
            <person name="Cuomo C.A."/>
            <person name="Martel A."/>
        </authorList>
    </citation>
    <scope>NUCLEOTIDE SEQUENCE [LARGE SCALE GENOMIC DNA]</scope>
    <source>
        <strain evidence="2 3">AMFP18/2</strain>
    </source>
</reference>
<gene>
    <name evidence="2" type="ORF">BASA50_000347</name>
</gene>
<accession>A0ABQ8EU19</accession>
<keyword evidence="3" id="KW-1185">Reference proteome</keyword>
<dbReference type="Proteomes" id="UP001648503">
    <property type="component" value="Unassembled WGS sequence"/>
</dbReference>
<proteinExistence type="predicted"/>
<dbReference type="EMBL" id="JAFCIX010000572">
    <property type="protein sequence ID" value="KAH6586635.1"/>
    <property type="molecule type" value="Genomic_DNA"/>
</dbReference>
<keyword evidence="1" id="KW-0175">Coiled coil</keyword>
<dbReference type="Gene3D" id="3.90.280.10">
    <property type="entry name" value="PEBP-like"/>
    <property type="match status" value="1"/>
</dbReference>
<organism evidence="2 3">
    <name type="scientific">Batrachochytrium salamandrivorans</name>
    <dbReference type="NCBI Taxonomy" id="1357716"/>
    <lineage>
        <taxon>Eukaryota</taxon>
        <taxon>Fungi</taxon>
        <taxon>Fungi incertae sedis</taxon>
        <taxon>Chytridiomycota</taxon>
        <taxon>Chytridiomycota incertae sedis</taxon>
        <taxon>Chytridiomycetes</taxon>
        <taxon>Rhizophydiales</taxon>
        <taxon>Rhizophydiales incertae sedis</taxon>
        <taxon>Batrachochytrium</taxon>
    </lineage>
</organism>
<dbReference type="Pfam" id="PF01161">
    <property type="entry name" value="PBP"/>
    <property type="match status" value="1"/>
</dbReference>
<evidence type="ECO:0008006" key="4">
    <source>
        <dbReference type="Google" id="ProtNLM"/>
    </source>
</evidence>
<dbReference type="SUPFAM" id="SSF49777">
    <property type="entry name" value="PEBP-like"/>
    <property type="match status" value="1"/>
</dbReference>
<evidence type="ECO:0000313" key="2">
    <source>
        <dbReference type="EMBL" id="KAH6586635.1"/>
    </source>
</evidence>